<dbReference type="eggNOG" id="COG2200">
    <property type="taxonomic scope" value="Bacteria"/>
</dbReference>
<feature type="domain" description="EAL" evidence="2">
    <location>
        <begin position="403"/>
        <end position="640"/>
    </location>
</feature>
<keyword evidence="6" id="KW-1185">Reference proteome</keyword>
<proteinExistence type="predicted"/>
<dbReference type="SUPFAM" id="SSF141868">
    <property type="entry name" value="EAL domain-like"/>
    <property type="match status" value="1"/>
</dbReference>
<dbReference type="PANTHER" id="PTHR33121:SF79">
    <property type="entry name" value="CYCLIC DI-GMP PHOSPHODIESTERASE PDED-RELATED"/>
    <property type="match status" value="1"/>
</dbReference>
<dbReference type="AlphaFoldDB" id="K6Y3R2"/>
<evidence type="ECO:0000256" key="1">
    <source>
        <dbReference type="SAM" id="Phobius"/>
    </source>
</evidence>
<dbReference type="InterPro" id="IPR042461">
    <property type="entry name" value="LapD_MoxY_peri_C"/>
</dbReference>
<dbReference type="InterPro" id="IPR000160">
    <property type="entry name" value="GGDEF_dom"/>
</dbReference>
<evidence type="ECO:0000259" key="3">
    <source>
        <dbReference type="PROSITE" id="PS50885"/>
    </source>
</evidence>
<dbReference type="InterPro" id="IPR032244">
    <property type="entry name" value="LapD_MoxY_N"/>
</dbReference>
<dbReference type="Pfam" id="PF16448">
    <property type="entry name" value="LapD_MoxY_N"/>
    <property type="match status" value="1"/>
</dbReference>
<gene>
    <name evidence="5" type="ORF">GARC_1639</name>
</gene>
<dbReference type="RefSeq" id="WP_007618590.1">
    <property type="nucleotide sequence ID" value="NZ_BAEO01000019.1"/>
</dbReference>
<accession>K6Y3R2</accession>
<evidence type="ECO:0000259" key="4">
    <source>
        <dbReference type="PROSITE" id="PS50887"/>
    </source>
</evidence>
<dbReference type="STRING" id="493475.GARC_1639"/>
<reference evidence="5 6" key="1">
    <citation type="journal article" date="2017" name="Antonie Van Leeuwenhoek">
        <title>Rhizobium rhizosphaerae sp. nov., a novel species isolated from rice rhizosphere.</title>
        <authorList>
            <person name="Zhao J.J."/>
            <person name="Zhang J."/>
            <person name="Zhang R.J."/>
            <person name="Zhang C.W."/>
            <person name="Yin H.Q."/>
            <person name="Zhang X.X."/>
        </authorList>
    </citation>
    <scope>NUCLEOTIDE SEQUENCE [LARGE SCALE GENOMIC DNA]</scope>
    <source>
        <strain evidence="5 6">BSs20135</strain>
    </source>
</reference>
<sequence>MTLFRQINSLLFGLFLLVMISLVYFQFTQSRDFMSQQMQSDLNNTMTSLGLMLQPHIETGDMVSAETLINVIFEGGFYRKVTLTWLADGKEQVWENPVVIEGVPQWLIDLEVFGVQKKQSVITSGWMQLATLEIEAHPGLGYQQLWRIMNDTIMILSLLFIISIFVLRYRLNRILKPLHNIALQAKEMGQRKFGQDIALPETTELKDVVIAINSMSGQLKQVFVTLDQEVSELKEDKLIDQVSQLPNRQYLSAQINNWLNEPGFGGLILAKFDWLEDIHSKYGYQGRDQIIKVLSARMVAELPGIAEGVIARIANTEFAFLLTKAEHHQIQSYLQTLIRIINQEISKAGCNANTKFSLGVSQRIDNMQPSDLLSQSDNALQQALKEGKVSHWIDAQQPQKYNREQWRTKLENAINNNHFMFQWQTVSAMRSEEIIQRELYCRLSIDDKVVSAAEFMPFIELLSLGGQLDRCLLETIEQQNIIALTKQPVAINLTHDSLQEPEFAQWLTKFLQQSKHSQQMLFEMPESALISSFEQCQKLTEIIRSAGAKIGVDQCGRQMGSLDYLQKLQPHYIKLDQSFAFYEKLNQGNEMCRALINVANGLNIDVIITGIENAEQLQHFTSLRADGYQGYISAPEDISQ</sequence>
<dbReference type="Pfam" id="PF00563">
    <property type="entry name" value="EAL"/>
    <property type="match status" value="1"/>
</dbReference>
<evidence type="ECO:0000313" key="6">
    <source>
        <dbReference type="Proteomes" id="UP000006327"/>
    </source>
</evidence>
<keyword evidence="1" id="KW-0812">Transmembrane</keyword>
<dbReference type="OrthoDB" id="5894408at2"/>
<dbReference type="SMART" id="SM00052">
    <property type="entry name" value="EAL"/>
    <property type="match status" value="1"/>
</dbReference>
<dbReference type="InterPro" id="IPR050706">
    <property type="entry name" value="Cyclic-di-GMP_PDE-like"/>
</dbReference>
<dbReference type="PROSITE" id="PS50885">
    <property type="entry name" value="HAMP"/>
    <property type="match status" value="1"/>
</dbReference>
<protein>
    <submittedName>
        <fullName evidence="5">GGDEF domain protein</fullName>
    </submittedName>
</protein>
<dbReference type="InterPro" id="IPR035919">
    <property type="entry name" value="EAL_sf"/>
</dbReference>
<dbReference type="GO" id="GO:0016020">
    <property type="term" value="C:membrane"/>
    <property type="evidence" value="ECO:0007669"/>
    <property type="project" value="InterPro"/>
</dbReference>
<dbReference type="Gene3D" id="6.10.340.10">
    <property type="match status" value="1"/>
</dbReference>
<dbReference type="InterPro" id="IPR029787">
    <property type="entry name" value="Nucleotide_cyclase"/>
</dbReference>
<dbReference type="GO" id="GO:0007165">
    <property type="term" value="P:signal transduction"/>
    <property type="evidence" value="ECO:0007669"/>
    <property type="project" value="InterPro"/>
</dbReference>
<dbReference type="PANTHER" id="PTHR33121">
    <property type="entry name" value="CYCLIC DI-GMP PHOSPHODIESTERASE PDEF"/>
    <property type="match status" value="1"/>
</dbReference>
<dbReference type="eggNOG" id="COG3850">
    <property type="taxonomic scope" value="Bacteria"/>
</dbReference>
<dbReference type="PROSITE" id="PS50883">
    <property type="entry name" value="EAL"/>
    <property type="match status" value="1"/>
</dbReference>
<organism evidence="5 6">
    <name type="scientific">Paraglaciecola arctica BSs20135</name>
    <dbReference type="NCBI Taxonomy" id="493475"/>
    <lineage>
        <taxon>Bacteria</taxon>
        <taxon>Pseudomonadati</taxon>
        <taxon>Pseudomonadota</taxon>
        <taxon>Gammaproteobacteria</taxon>
        <taxon>Alteromonadales</taxon>
        <taxon>Alteromonadaceae</taxon>
        <taxon>Paraglaciecola</taxon>
    </lineage>
</organism>
<dbReference type="InterPro" id="IPR001633">
    <property type="entry name" value="EAL_dom"/>
</dbReference>
<dbReference type="eggNOG" id="COG2199">
    <property type="taxonomic scope" value="Bacteria"/>
</dbReference>
<dbReference type="SMART" id="SM00267">
    <property type="entry name" value="GGDEF"/>
    <property type="match status" value="1"/>
</dbReference>
<comment type="caution">
    <text evidence="5">The sequence shown here is derived from an EMBL/GenBank/DDBJ whole genome shotgun (WGS) entry which is preliminary data.</text>
</comment>
<dbReference type="PROSITE" id="PS50887">
    <property type="entry name" value="GGDEF"/>
    <property type="match status" value="1"/>
</dbReference>
<evidence type="ECO:0000259" key="2">
    <source>
        <dbReference type="PROSITE" id="PS50883"/>
    </source>
</evidence>
<dbReference type="Gene3D" id="3.30.70.270">
    <property type="match status" value="1"/>
</dbReference>
<dbReference type="EMBL" id="BAEO01000019">
    <property type="protein sequence ID" value="GAC18611.1"/>
    <property type="molecule type" value="Genomic_DNA"/>
</dbReference>
<dbReference type="Gene3D" id="3.20.20.450">
    <property type="entry name" value="EAL domain"/>
    <property type="match status" value="1"/>
</dbReference>
<dbReference type="CDD" id="cd01948">
    <property type="entry name" value="EAL"/>
    <property type="match status" value="1"/>
</dbReference>
<dbReference type="InterPro" id="IPR043128">
    <property type="entry name" value="Rev_trsase/Diguanyl_cyclase"/>
</dbReference>
<feature type="transmembrane region" description="Helical" evidence="1">
    <location>
        <begin position="6"/>
        <end position="25"/>
    </location>
</feature>
<feature type="domain" description="GGDEF" evidence="4">
    <location>
        <begin position="263"/>
        <end position="396"/>
    </location>
</feature>
<dbReference type="Gene3D" id="3.30.110.200">
    <property type="match status" value="1"/>
</dbReference>
<dbReference type="GO" id="GO:0071111">
    <property type="term" value="F:cyclic-guanylate-specific phosphodiesterase activity"/>
    <property type="evidence" value="ECO:0007669"/>
    <property type="project" value="InterPro"/>
</dbReference>
<name>K6Y3R2_9ALTE</name>
<feature type="domain" description="HAMP" evidence="3">
    <location>
        <begin position="172"/>
        <end position="224"/>
    </location>
</feature>
<dbReference type="InterPro" id="IPR003660">
    <property type="entry name" value="HAMP_dom"/>
</dbReference>
<keyword evidence="1" id="KW-1133">Transmembrane helix</keyword>
<dbReference type="Pfam" id="PF00990">
    <property type="entry name" value="GGDEF"/>
    <property type="match status" value="1"/>
</dbReference>
<dbReference type="Proteomes" id="UP000006327">
    <property type="component" value="Unassembled WGS sequence"/>
</dbReference>
<dbReference type="Gene3D" id="6.20.270.20">
    <property type="entry name" value="LapD/MoxY periplasmic domain"/>
    <property type="match status" value="1"/>
</dbReference>
<dbReference type="SUPFAM" id="SSF55073">
    <property type="entry name" value="Nucleotide cyclase"/>
    <property type="match status" value="1"/>
</dbReference>
<keyword evidence="1" id="KW-0472">Membrane</keyword>
<evidence type="ECO:0000313" key="5">
    <source>
        <dbReference type="EMBL" id="GAC18611.1"/>
    </source>
</evidence>